<dbReference type="Proteomes" id="UP000002171">
    <property type="component" value="Unassembled WGS sequence"/>
</dbReference>
<sequence>MKLLIILITLFLASASTFGKTTIVLTTHNLPPYSHYIGKMLSGSAVEVVECAFKPMSEYTLQIKVVPWKRAQTLVIQNEADGFFAASKNPTRDNYATMIRDHCRTKLDLVSEKRQLFFPYWRNLQDR</sequence>
<comment type="caution">
    <text evidence="2">The sequence shown here is derived from an EMBL/GenBank/DDBJ whole genome shotgun (WGS) entry which is preliminary data.</text>
</comment>
<dbReference type="Gene3D" id="3.40.190.10">
    <property type="entry name" value="Periplasmic binding protein-like II"/>
    <property type="match status" value="1"/>
</dbReference>
<reference evidence="2 3" key="1">
    <citation type="submission" date="2006-02" db="EMBL/GenBank/DDBJ databases">
        <authorList>
            <person name="Pinhassi J."/>
            <person name="Pedros-Alio C."/>
            <person name="Ferriera S."/>
            <person name="Johnson J."/>
            <person name="Kravitz S."/>
            <person name="Halpern A."/>
            <person name="Remington K."/>
            <person name="Beeson K."/>
            <person name="Tran B."/>
            <person name="Rogers Y.-H."/>
            <person name="Friedman R."/>
            <person name="Venter J.C."/>
        </authorList>
    </citation>
    <scope>NUCLEOTIDE SEQUENCE [LARGE SCALE GENOMIC DNA]</scope>
    <source>
        <strain evidence="2 3">MED92</strain>
    </source>
</reference>
<evidence type="ECO:0000256" key="1">
    <source>
        <dbReference type="SAM" id="SignalP"/>
    </source>
</evidence>
<dbReference type="OrthoDB" id="195732at2"/>
<accession>A0A7U8C4G9</accession>
<evidence type="ECO:0008006" key="4">
    <source>
        <dbReference type="Google" id="ProtNLM"/>
    </source>
</evidence>
<dbReference type="RefSeq" id="WP_007019540.1">
    <property type="nucleotide sequence ID" value="NZ_CH724125.1"/>
</dbReference>
<evidence type="ECO:0000313" key="2">
    <source>
        <dbReference type="EMBL" id="EAR60601.1"/>
    </source>
</evidence>
<keyword evidence="3" id="KW-1185">Reference proteome</keyword>
<protein>
    <recommendedName>
        <fullName evidence="4">Solute-binding protein family 3/N-terminal domain-containing protein</fullName>
    </recommendedName>
</protein>
<feature type="chain" id="PRO_5031431129" description="Solute-binding protein family 3/N-terminal domain-containing protein" evidence="1">
    <location>
        <begin position="20"/>
        <end position="127"/>
    </location>
</feature>
<name>A0A7U8C4G9_NEPCE</name>
<dbReference type="EMBL" id="AAOW01000015">
    <property type="protein sequence ID" value="EAR60601.1"/>
    <property type="molecule type" value="Genomic_DNA"/>
</dbReference>
<proteinExistence type="predicted"/>
<dbReference type="SUPFAM" id="SSF53850">
    <property type="entry name" value="Periplasmic binding protein-like II"/>
    <property type="match status" value="1"/>
</dbReference>
<organism evidence="2 3">
    <name type="scientific">Neptuniibacter caesariensis</name>
    <dbReference type="NCBI Taxonomy" id="207954"/>
    <lineage>
        <taxon>Bacteria</taxon>
        <taxon>Pseudomonadati</taxon>
        <taxon>Pseudomonadota</taxon>
        <taxon>Gammaproteobacteria</taxon>
        <taxon>Oceanospirillales</taxon>
        <taxon>Oceanospirillaceae</taxon>
        <taxon>Neptuniibacter</taxon>
    </lineage>
</organism>
<keyword evidence="1" id="KW-0732">Signal</keyword>
<evidence type="ECO:0000313" key="3">
    <source>
        <dbReference type="Proteomes" id="UP000002171"/>
    </source>
</evidence>
<dbReference type="AlphaFoldDB" id="A0A7U8C4G9"/>
<feature type="signal peptide" evidence="1">
    <location>
        <begin position="1"/>
        <end position="19"/>
    </location>
</feature>
<gene>
    <name evidence="2" type="ORF">MED92_09361</name>
</gene>